<dbReference type="GO" id="GO:0006744">
    <property type="term" value="P:ubiquinone biosynthetic process"/>
    <property type="evidence" value="ECO:0007669"/>
    <property type="project" value="UniProtKB-UniRule"/>
</dbReference>
<feature type="domain" description="SCP2" evidence="2">
    <location>
        <begin position="42"/>
        <end position="128"/>
    </location>
</feature>
<dbReference type="UniPathway" id="UPA00232"/>
<comment type="similarity">
    <text evidence="1">Belongs to the UbiT family.</text>
</comment>
<dbReference type="Gene3D" id="3.30.1050.10">
    <property type="entry name" value="SCP2 sterol-binding domain"/>
    <property type="match status" value="1"/>
</dbReference>
<name>A0A1H7FV27_9BURK</name>
<organism evidence="3 4">
    <name type="scientific">Paraburkholderia caballeronis</name>
    <dbReference type="NCBI Taxonomy" id="416943"/>
    <lineage>
        <taxon>Bacteria</taxon>
        <taxon>Pseudomonadati</taxon>
        <taxon>Pseudomonadota</taxon>
        <taxon>Betaproteobacteria</taxon>
        <taxon>Burkholderiales</taxon>
        <taxon>Burkholderiaceae</taxon>
        <taxon>Paraburkholderia</taxon>
    </lineage>
</organism>
<sequence>MAIIHPLRLPSLRAVFGGLPARPPAIALAALLNLHLLPLLDAETRERLERRRYVIDVTDVGIAIGLTLTAGRFAASPTGGEADLCIAAGSRDFLRLAAREIDADTLFFARRLTMQGDTELGLIVRNAIDAVDFDATRDGRIVQSAVRRVAQFVSLLEKRFGGEPRAGD</sequence>
<dbReference type="AlphaFoldDB" id="A0A1H7FV27"/>
<dbReference type="InterPro" id="IPR016830">
    <property type="entry name" value="UbiT"/>
</dbReference>
<keyword evidence="1" id="KW-0831">Ubiquinone biosynthesis</keyword>
<reference evidence="4" key="1">
    <citation type="submission" date="2016-10" db="EMBL/GenBank/DDBJ databases">
        <authorList>
            <person name="Varghese N."/>
            <person name="Submissions S."/>
        </authorList>
    </citation>
    <scope>NUCLEOTIDE SEQUENCE [LARGE SCALE GENOMIC DNA]</scope>
    <source>
        <strain evidence="4">LMG 26416</strain>
    </source>
</reference>
<evidence type="ECO:0000313" key="3">
    <source>
        <dbReference type="EMBL" id="SEK29809.1"/>
    </source>
</evidence>
<accession>A0A1H7FV27</accession>
<evidence type="ECO:0000313" key="4">
    <source>
        <dbReference type="Proteomes" id="UP000199120"/>
    </source>
</evidence>
<comment type="pathway">
    <text evidence="1">Cofactor biosynthesis; ubiquinone biosynthesis.</text>
</comment>
<dbReference type="Pfam" id="PF02036">
    <property type="entry name" value="SCP2"/>
    <property type="match status" value="1"/>
</dbReference>
<dbReference type="EMBL" id="FOAJ01000001">
    <property type="protein sequence ID" value="SEK29809.1"/>
    <property type="molecule type" value="Genomic_DNA"/>
</dbReference>
<dbReference type="STRING" id="416943.SAMN05445871_5758"/>
<comment type="function">
    <text evidence="1">Required for O(2)-independent ubiquinone (coenzyme Q) biosynthesis. Likely functions as an accessory factor.</text>
</comment>
<dbReference type="HAMAP" id="MF_02231">
    <property type="entry name" value="UbiT"/>
    <property type="match status" value="1"/>
</dbReference>
<dbReference type="InterPro" id="IPR036527">
    <property type="entry name" value="SCP2_sterol-bd_dom_sf"/>
</dbReference>
<evidence type="ECO:0000259" key="2">
    <source>
        <dbReference type="Pfam" id="PF02036"/>
    </source>
</evidence>
<evidence type="ECO:0000256" key="1">
    <source>
        <dbReference type="HAMAP-Rule" id="MF_02231"/>
    </source>
</evidence>
<protein>
    <recommendedName>
        <fullName evidence="1">Ubiquinone biosynthesis accessory factor UbiT</fullName>
    </recommendedName>
</protein>
<dbReference type="OrthoDB" id="5292463at2"/>
<proteinExistence type="inferred from homology"/>
<keyword evidence="4" id="KW-1185">Reference proteome</keyword>
<gene>
    <name evidence="1" type="primary">ubiT</name>
    <name evidence="3" type="ORF">SAMN05192542_101486</name>
</gene>
<dbReference type="RefSeq" id="WP_090552111.1">
    <property type="nucleotide sequence ID" value="NZ_FNSR01000003.1"/>
</dbReference>
<dbReference type="Proteomes" id="UP000199120">
    <property type="component" value="Unassembled WGS sequence"/>
</dbReference>
<dbReference type="InterPro" id="IPR003033">
    <property type="entry name" value="SCP2_sterol-bd_dom"/>
</dbReference>
<dbReference type="SUPFAM" id="SSF55718">
    <property type="entry name" value="SCP-like"/>
    <property type="match status" value="1"/>
</dbReference>